<dbReference type="AlphaFoldDB" id="A0AAV0SYP6"/>
<sequence>MTGPPSPKRQRTDAHESTEKELEKMKQVLESVQQVEEELEKVNVEQAKEILVIETKYNAKKRPTYIKRNELLTEIPHFWKKVFVNHPLVGNYFTKDDEMLMDYLQTFDVTFVGDDGSFRMEMVFKENPYFAPTTLWKQVKFSEDEEEVDVTASEITWQEKAEVSEDPAKFAFFQWFISTDGDQDVAEIIKEEIWKNPVQYFAMDEDEDDDDEDDDEGEENEEDEGEEDEDEEDQEGDGNDEDAEDKE</sequence>
<name>A0AAV0SYP6_HYABA</name>
<feature type="compositionally biased region" description="Acidic residues" evidence="3">
    <location>
        <begin position="203"/>
        <end position="247"/>
    </location>
</feature>
<dbReference type="PANTHER" id="PTHR11875">
    <property type="entry name" value="TESTIS-SPECIFIC Y-ENCODED PROTEIN"/>
    <property type="match status" value="1"/>
</dbReference>
<dbReference type="GO" id="GO:0005634">
    <property type="term" value="C:nucleus"/>
    <property type="evidence" value="ECO:0007669"/>
    <property type="project" value="InterPro"/>
</dbReference>
<feature type="region of interest" description="Disordered" evidence="3">
    <location>
        <begin position="197"/>
        <end position="247"/>
    </location>
</feature>
<organism evidence="4 5">
    <name type="scientific">Hyaloperonospora brassicae</name>
    <name type="common">Brassica downy mildew</name>
    <name type="synonym">Peronospora brassicae</name>
    <dbReference type="NCBI Taxonomy" id="162125"/>
    <lineage>
        <taxon>Eukaryota</taxon>
        <taxon>Sar</taxon>
        <taxon>Stramenopiles</taxon>
        <taxon>Oomycota</taxon>
        <taxon>Peronosporomycetes</taxon>
        <taxon>Peronosporales</taxon>
        <taxon>Peronosporaceae</taxon>
        <taxon>Hyaloperonospora</taxon>
    </lineage>
</organism>
<comment type="similarity">
    <text evidence="1 2">Belongs to the nucleosome assembly protein (NAP) family.</text>
</comment>
<evidence type="ECO:0000313" key="5">
    <source>
        <dbReference type="Proteomes" id="UP001162031"/>
    </source>
</evidence>
<evidence type="ECO:0000256" key="2">
    <source>
        <dbReference type="RuleBase" id="RU003876"/>
    </source>
</evidence>
<dbReference type="GO" id="GO:0006334">
    <property type="term" value="P:nucleosome assembly"/>
    <property type="evidence" value="ECO:0007669"/>
    <property type="project" value="InterPro"/>
</dbReference>
<evidence type="ECO:0000256" key="1">
    <source>
        <dbReference type="ARBA" id="ARBA00009947"/>
    </source>
</evidence>
<dbReference type="Gene3D" id="3.30.1120.90">
    <property type="entry name" value="Nucleosome assembly protein"/>
    <property type="match status" value="1"/>
</dbReference>
<feature type="region of interest" description="Disordered" evidence="3">
    <location>
        <begin position="1"/>
        <end position="23"/>
    </location>
</feature>
<keyword evidence="5" id="KW-1185">Reference proteome</keyword>
<protein>
    <submittedName>
        <fullName evidence="4">Uncharacterized protein</fullName>
    </submittedName>
</protein>
<dbReference type="Proteomes" id="UP001162031">
    <property type="component" value="Unassembled WGS sequence"/>
</dbReference>
<dbReference type="Gene3D" id="1.20.5.1500">
    <property type="match status" value="1"/>
</dbReference>
<proteinExistence type="inferred from homology"/>
<evidence type="ECO:0000256" key="3">
    <source>
        <dbReference type="SAM" id="MobiDB-lite"/>
    </source>
</evidence>
<comment type="caution">
    <text evidence="4">The sequence shown here is derived from an EMBL/GenBank/DDBJ whole genome shotgun (WGS) entry which is preliminary data.</text>
</comment>
<gene>
    <name evidence="4" type="ORF">HBR001_LOCUS567</name>
</gene>
<dbReference type="InterPro" id="IPR002164">
    <property type="entry name" value="NAP_family"/>
</dbReference>
<dbReference type="Pfam" id="PF00956">
    <property type="entry name" value="NAP"/>
    <property type="match status" value="1"/>
</dbReference>
<reference evidence="4" key="1">
    <citation type="submission" date="2022-12" db="EMBL/GenBank/DDBJ databases">
        <authorList>
            <person name="Webb A."/>
        </authorList>
    </citation>
    <scope>NUCLEOTIDE SEQUENCE</scope>
    <source>
        <strain evidence="4">Hp1</strain>
    </source>
</reference>
<feature type="compositionally biased region" description="Basic and acidic residues" evidence="3">
    <location>
        <begin position="10"/>
        <end position="23"/>
    </location>
</feature>
<evidence type="ECO:0000313" key="4">
    <source>
        <dbReference type="EMBL" id="CAI5710973.1"/>
    </source>
</evidence>
<dbReference type="InterPro" id="IPR037231">
    <property type="entry name" value="NAP-like_sf"/>
</dbReference>
<accession>A0AAV0SYP6</accession>
<dbReference type="SUPFAM" id="SSF143113">
    <property type="entry name" value="NAP-like"/>
    <property type="match status" value="1"/>
</dbReference>
<dbReference type="EMBL" id="CANTFL010000080">
    <property type="protein sequence ID" value="CAI5710973.1"/>
    <property type="molecule type" value="Genomic_DNA"/>
</dbReference>